<feature type="binding site" evidence="8">
    <location>
        <position position="432"/>
    </location>
    <ligand>
        <name>Zn(2+)</name>
        <dbReference type="ChEBI" id="CHEBI:29105"/>
        <label>1</label>
    </ligand>
</feature>
<evidence type="ECO:0000256" key="2">
    <source>
        <dbReference type="ARBA" id="ARBA00022705"/>
    </source>
</evidence>
<comment type="similarity">
    <text evidence="8">Belongs to the helicase family. PriA subfamily.</text>
</comment>
<dbReference type="GO" id="GO:0006302">
    <property type="term" value="P:double-strand break repair"/>
    <property type="evidence" value="ECO:0007669"/>
    <property type="project" value="InterPro"/>
</dbReference>
<feature type="binding site" evidence="8">
    <location>
        <position position="391"/>
    </location>
    <ligand>
        <name>Zn(2+)</name>
        <dbReference type="ChEBI" id="CHEBI:29105"/>
        <label>1</label>
    </ligand>
</feature>
<keyword evidence="4 8" id="KW-0547">Nucleotide-binding</keyword>
<dbReference type="RefSeq" id="WP_005521039.1">
    <property type="nucleotide sequence ID" value="NZ_EQ973329.1"/>
</dbReference>
<dbReference type="PANTHER" id="PTHR30580">
    <property type="entry name" value="PRIMOSOMAL PROTEIN N"/>
    <property type="match status" value="1"/>
</dbReference>
<evidence type="ECO:0000256" key="4">
    <source>
        <dbReference type="ARBA" id="ARBA00022741"/>
    </source>
</evidence>
<comment type="function">
    <text evidence="8">Initiates the restart of stalled replication forks, which reloads the replicative helicase on sites other than the origin of replication. Recognizes and binds to abandoned replication forks and remodels them to uncover a helicase loading site. Promotes assembly of the primosome at these replication forks.</text>
</comment>
<comment type="cofactor">
    <cofactor evidence="8">
        <name>Zn(2+)</name>
        <dbReference type="ChEBI" id="CHEBI:29105"/>
    </cofactor>
    <text evidence="8">Binds 2 zinc ions per subunit.</text>
</comment>
<evidence type="ECO:0000256" key="1">
    <source>
        <dbReference type="ARBA" id="ARBA00022515"/>
    </source>
</evidence>
<feature type="binding site" evidence="8">
    <location>
        <position position="397"/>
    </location>
    <ligand>
        <name>Zn(2+)</name>
        <dbReference type="ChEBI" id="CHEBI:29105"/>
        <label>2</label>
    </ligand>
</feature>
<keyword evidence="5 8" id="KW-0862">Zinc</keyword>
<keyword evidence="1 8" id="KW-0639">Primosome</keyword>
<keyword evidence="3 8" id="KW-0479">Metal-binding</keyword>
<accession>C0E318</accession>
<dbReference type="AlphaFoldDB" id="C0E318"/>
<dbReference type="InterPro" id="IPR042115">
    <property type="entry name" value="PriA_3primeBD_sf"/>
</dbReference>
<evidence type="ECO:0000256" key="6">
    <source>
        <dbReference type="ARBA" id="ARBA00022840"/>
    </source>
</evidence>
<keyword evidence="7 8" id="KW-0238">DNA-binding</keyword>
<evidence type="ECO:0000313" key="10">
    <source>
        <dbReference type="EMBL" id="EEG26952.1"/>
    </source>
</evidence>
<sequence>MPKTREPATYAPVARVLPLLGLSVIDRYFDYRIDTKLSDAAQPGVRVRVRFHNRIVDGILLDRVAESEFGGELSWLDRVVSPEIVYPSSTRKLVEAIVNRYAGTTSDLIRLAIPSRHAGAETTDTTTAWEDLGKVGEPDLSHWSSYTHGESFVDAVLRGQTARAAWQILPGDDWAAALAALAVKVVKDGGGALIILPDQRDIDHMERALRNLVSPKQITILTASQGPQARYSRFLSILHGQGRLVIGTRSAVFAPIANLTLAIIKDDGDPSLVETRAPYFHAREVLTTRSAQEQCSLIIAGHARTAETQLLVDSGWAHDLVAGRDTIRTRMPHIHASGDTDAALERDRHARGSRLPSSAYQAIRAALDRGAPALVQVPRKGYVPILACRHCRTHARCRYCNGPLGIPSGDDYATPSCGWCGRQDPNYRCTNCGGTGVRAVVLGHDRTAEEFGRAFPQTTIIVSGGNKIIDTIPAEPAIVIATPGAEPQVTDGNYGAAVLLDAWALLNRQDLRATEETLTKWAHATSLVASRAHQGEVVVAADPGIPIVQNLIRWDMVSAARRELDERRDVEFPPTVHMAAIDGTVTALHHFIDQLDLPETAEILGPVDLPPGEKLPGSTAMKDYNEPVQRILVRAPLGPRNQLGMVLKAAYTAVRTLHKNDTPVRIQVDPIHIG</sequence>
<dbReference type="HAMAP" id="MF_00983">
    <property type="entry name" value="PriA"/>
    <property type="match status" value="1"/>
</dbReference>
<dbReference type="GO" id="GO:0005524">
    <property type="term" value="F:ATP binding"/>
    <property type="evidence" value="ECO:0007669"/>
    <property type="project" value="UniProtKB-UniRule"/>
</dbReference>
<feature type="binding site" evidence="8">
    <location>
        <position position="429"/>
    </location>
    <ligand>
        <name>Zn(2+)</name>
        <dbReference type="ChEBI" id="CHEBI:29105"/>
        <label>1</label>
    </ligand>
</feature>
<dbReference type="Gene3D" id="3.40.1440.60">
    <property type="entry name" value="PriA, 3(prime) DNA-binding domain"/>
    <property type="match status" value="1"/>
</dbReference>
<gene>
    <name evidence="8" type="primary">priA</name>
    <name evidence="10" type="ORF">CORMATOL_01380</name>
</gene>
<evidence type="ECO:0000256" key="8">
    <source>
        <dbReference type="HAMAP-Rule" id="MF_00983"/>
    </source>
</evidence>
<comment type="subunit">
    <text evidence="8">Component of the replication restart primosome.</text>
</comment>
<feature type="binding site" evidence="8">
    <location>
        <position position="400"/>
    </location>
    <ligand>
        <name>Zn(2+)</name>
        <dbReference type="ChEBI" id="CHEBI:29105"/>
        <label>2</label>
    </ligand>
</feature>
<evidence type="ECO:0000313" key="11">
    <source>
        <dbReference type="Proteomes" id="UP000006247"/>
    </source>
</evidence>
<evidence type="ECO:0000256" key="7">
    <source>
        <dbReference type="ARBA" id="ARBA00023125"/>
    </source>
</evidence>
<keyword evidence="2 8" id="KW-0235">DNA replication</keyword>
<evidence type="ECO:0000259" key="9">
    <source>
        <dbReference type="Pfam" id="PF17764"/>
    </source>
</evidence>
<dbReference type="Proteomes" id="UP000006247">
    <property type="component" value="Unassembled WGS sequence"/>
</dbReference>
<evidence type="ECO:0000256" key="3">
    <source>
        <dbReference type="ARBA" id="ARBA00022723"/>
    </source>
</evidence>
<comment type="caution">
    <text evidence="10">The sequence shown here is derived from an EMBL/GenBank/DDBJ whole genome shotgun (WGS) entry which is preliminary data.</text>
</comment>
<dbReference type="GO" id="GO:0006269">
    <property type="term" value="P:DNA replication, synthesis of primer"/>
    <property type="evidence" value="ECO:0007669"/>
    <property type="project" value="UniProtKB-KW"/>
</dbReference>
<feature type="binding site" evidence="8">
    <location>
        <position position="420"/>
    </location>
    <ligand>
        <name>Zn(2+)</name>
        <dbReference type="ChEBI" id="CHEBI:29105"/>
        <label>2</label>
    </ligand>
</feature>
<feature type="binding site" evidence="8">
    <location>
        <position position="388"/>
    </location>
    <ligand>
        <name>Zn(2+)</name>
        <dbReference type="ChEBI" id="CHEBI:29105"/>
        <label>1</label>
    </ligand>
</feature>
<protein>
    <recommendedName>
        <fullName evidence="8">Probable replication restart protein PriA</fullName>
    </recommendedName>
    <alternativeName>
        <fullName evidence="8">Putative ATP-dependent DNA helicase PriA</fullName>
    </alternativeName>
</protein>
<dbReference type="NCBIfam" id="NF011455">
    <property type="entry name" value="PRK14873.1-5"/>
    <property type="match status" value="1"/>
</dbReference>
<dbReference type="GO" id="GO:0006270">
    <property type="term" value="P:DNA replication initiation"/>
    <property type="evidence" value="ECO:0007669"/>
    <property type="project" value="TreeGrafter"/>
</dbReference>
<dbReference type="Pfam" id="PF17764">
    <property type="entry name" value="PriA_3primeBD"/>
    <property type="match status" value="1"/>
</dbReference>
<dbReference type="GO" id="GO:1990077">
    <property type="term" value="C:primosome complex"/>
    <property type="evidence" value="ECO:0007669"/>
    <property type="project" value="UniProtKB-UniRule"/>
</dbReference>
<evidence type="ECO:0000256" key="5">
    <source>
        <dbReference type="ARBA" id="ARBA00022833"/>
    </source>
</evidence>
<dbReference type="Gene3D" id="3.40.50.300">
    <property type="entry name" value="P-loop containing nucleotide triphosphate hydrolases"/>
    <property type="match status" value="1"/>
</dbReference>
<reference evidence="10 11" key="1">
    <citation type="submission" date="2009-01" db="EMBL/GenBank/DDBJ databases">
        <authorList>
            <person name="Fulton L."/>
            <person name="Clifton S."/>
            <person name="Chinwalla A.T."/>
            <person name="Mitreva M."/>
            <person name="Sodergren E."/>
            <person name="Weinstock G."/>
            <person name="Clifton S."/>
            <person name="Dooling D.J."/>
            <person name="Fulton B."/>
            <person name="Minx P."/>
            <person name="Pepin K.H."/>
            <person name="Johnson M."/>
            <person name="Bhonagiri V."/>
            <person name="Nash W.E."/>
            <person name="Mardis E.R."/>
            <person name="Wilson R.K."/>
        </authorList>
    </citation>
    <scope>NUCLEOTIDE SEQUENCE [LARGE SCALE GENOMIC DNA]</scope>
    <source>
        <strain evidence="10 11">ATCC 33806</strain>
    </source>
</reference>
<dbReference type="EMBL" id="ACEB01000021">
    <property type="protein sequence ID" value="EEG26952.1"/>
    <property type="molecule type" value="Genomic_DNA"/>
</dbReference>
<name>C0E318_9CORY</name>
<dbReference type="GO" id="GO:0008270">
    <property type="term" value="F:zinc ion binding"/>
    <property type="evidence" value="ECO:0007669"/>
    <property type="project" value="UniProtKB-UniRule"/>
</dbReference>
<dbReference type="GO" id="GO:0003677">
    <property type="term" value="F:DNA binding"/>
    <property type="evidence" value="ECO:0007669"/>
    <property type="project" value="UniProtKB-UniRule"/>
</dbReference>
<organism evidence="10 11">
    <name type="scientific">Corynebacterium matruchotii ATCC 33806</name>
    <dbReference type="NCBI Taxonomy" id="566549"/>
    <lineage>
        <taxon>Bacteria</taxon>
        <taxon>Bacillati</taxon>
        <taxon>Actinomycetota</taxon>
        <taxon>Actinomycetes</taxon>
        <taxon>Mycobacteriales</taxon>
        <taxon>Corynebacteriaceae</taxon>
        <taxon>Corynebacterium</taxon>
    </lineage>
</organism>
<keyword evidence="6 8" id="KW-0067">ATP-binding</keyword>
<dbReference type="GO" id="GO:0006310">
    <property type="term" value="P:DNA recombination"/>
    <property type="evidence" value="ECO:0007669"/>
    <property type="project" value="InterPro"/>
</dbReference>
<comment type="caution">
    <text evidence="8">As this protein does not have any detectable helicase domains, it probably does not have helicase activity.</text>
</comment>
<proteinExistence type="inferred from homology"/>
<feature type="binding site" evidence="8">
    <location>
        <position position="417"/>
    </location>
    <ligand>
        <name>Zn(2+)</name>
        <dbReference type="ChEBI" id="CHEBI:29105"/>
        <label>2</label>
    </ligand>
</feature>
<dbReference type="PANTHER" id="PTHR30580:SF0">
    <property type="entry name" value="PRIMOSOMAL PROTEIN N"/>
    <property type="match status" value="1"/>
</dbReference>
<dbReference type="GO" id="GO:0043138">
    <property type="term" value="F:3'-5' DNA helicase activity"/>
    <property type="evidence" value="ECO:0007669"/>
    <property type="project" value="TreeGrafter"/>
</dbReference>
<dbReference type="HOGENOM" id="CLU_015485_1_0_11"/>
<dbReference type="InterPro" id="IPR005259">
    <property type="entry name" value="PriA"/>
</dbReference>
<dbReference type="InterPro" id="IPR041222">
    <property type="entry name" value="PriA_3primeBD"/>
</dbReference>
<feature type="domain" description="Primosomal protein N' 3' DNA-binding" evidence="9">
    <location>
        <begin position="25"/>
        <end position="114"/>
    </location>
</feature>
<dbReference type="InterPro" id="IPR027417">
    <property type="entry name" value="P-loop_NTPase"/>
</dbReference>